<name>C5WD73_9ENTR</name>
<gene>
    <name evidence="5 9" type="primary">astE</name>
    <name evidence="9" type="ORF">ICMP_426</name>
</gene>
<dbReference type="GO" id="GO:0019545">
    <property type="term" value="P:L-arginine catabolic process to succinate"/>
    <property type="evidence" value="ECO:0007669"/>
    <property type="project" value="UniProtKB-UniRule"/>
</dbReference>
<dbReference type="InterPro" id="IPR055438">
    <property type="entry name" value="AstE_AspA_cat"/>
</dbReference>
<organism evidence="9 10">
    <name type="scientific">Candidatus Ishikawaella capsulata Mpkobe</name>
    <dbReference type="NCBI Taxonomy" id="476281"/>
    <lineage>
        <taxon>Bacteria</taxon>
        <taxon>Pseudomonadati</taxon>
        <taxon>Pseudomonadota</taxon>
        <taxon>Gammaproteobacteria</taxon>
        <taxon>Enterobacterales</taxon>
        <taxon>Enterobacteriaceae</taxon>
        <taxon>Candidatus Ishikawella</taxon>
    </lineage>
</organism>
<dbReference type="EMBL" id="AP010872">
    <property type="protein sequence ID" value="BAH83279.1"/>
    <property type="molecule type" value="Genomic_DNA"/>
</dbReference>
<dbReference type="KEGG" id="icp:ICMP_426"/>
<dbReference type="Gene3D" id="3.40.630.10">
    <property type="entry name" value="Zn peptidases"/>
    <property type="match status" value="1"/>
</dbReference>
<dbReference type="GO" id="GO:0019544">
    <property type="term" value="P:L-arginine catabolic process to L-glutamate"/>
    <property type="evidence" value="ECO:0007669"/>
    <property type="project" value="UniProtKB-UniRule"/>
</dbReference>
<feature type="domain" description="AstE/AspA barrel-sandwich hybrid" evidence="7">
    <location>
        <begin position="259"/>
        <end position="329"/>
    </location>
</feature>
<evidence type="ECO:0000256" key="4">
    <source>
        <dbReference type="ARBA" id="ARBA00022833"/>
    </source>
</evidence>
<feature type="binding site" evidence="5">
    <location>
        <position position="62"/>
    </location>
    <ligand>
        <name>Zn(2+)</name>
        <dbReference type="ChEBI" id="CHEBI:29105"/>
    </ligand>
</feature>
<dbReference type="AlphaFoldDB" id="C5WD73"/>
<comment type="catalytic activity">
    <reaction evidence="5">
        <text>N-succinyl-L-glutamate + H2O = L-glutamate + succinate</text>
        <dbReference type="Rhea" id="RHEA:15169"/>
        <dbReference type="ChEBI" id="CHEBI:15377"/>
        <dbReference type="ChEBI" id="CHEBI:29985"/>
        <dbReference type="ChEBI" id="CHEBI:30031"/>
        <dbReference type="ChEBI" id="CHEBI:58763"/>
        <dbReference type="EC" id="3.5.1.96"/>
    </reaction>
</comment>
<evidence type="ECO:0000256" key="5">
    <source>
        <dbReference type="HAMAP-Rule" id="MF_00767"/>
    </source>
</evidence>
<feature type="active site" evidence="5">
    <location>
        <position position="219"/>
    </location>
</feature>
<dbReference type="GO" id="GO:0016788">
    <property type="term" value="F:hydrolase activity, acting on ester bonds"/>
    <property type="evidence" value="ECO:0007669"/>
    <property type="project" value="UniProtKB-UniRule"/>
</dbReference>
<evidence type="ECO:0000259" key="7">
    <source>
        <dbReference type="Pfam" id="PF04952"/>
    </source>
</evidence>
<dbReference type="PANTHER" id="PTHR15162">
    <property type="entry name" value="ASPARTOACYLASE"/>
    <property type="match status" value="1"/>
</dbReference>
<dbReference type="Pfam" id="PF24827">
    <property type="entry name" value="AstE_AspA_cat"/>
    <property type="match status" value="1"/>
</dbReference>
<dbReference type="SUPFAM" id="SSF53187">
    <property type="entry name" value="Zn-dependent exopeptidases"/>
    <property type="match status" value="1"/>
</dbReference>
<evidence type="ECO:0000313" key="9">
    <source>
        <dbReference type="EMBL" id="BAH83279.1"/>
    </source>
</evidence>
<dbReference type="InterPro" id="IPR050178">
    <property type="entry name" value="AspA/AstE_fam"/>
</dbReference>
<keyword evidence="10" id="KW-1185">Reference proteome</keyword>
<keyword evidence="1 5" id="KW-0056">Arginine metabolism</keyword>
<protein>
    <recommendedName>
        <fullName evidence="5 6">Succinylglutamate desuccinylase</fullName>
        <ecNumber evidence="5 6">3.5.1.96</ecNumber>
    </recommendedName>
</protein>
<dbReference type="NCBIfam" id="TIGR03242">
    <property type="entry name" value="arg_catab_astE"/>
    <property type="match status" value="1"/>
</dbReference>
<dbReference type="Proteomes" id="UP000061704">
    <property type="component" value="Chromosome"/>
</dbReference>
<dbReference type="PANTHER" id="PTHR15162:SF7">
    <property type="entry name" value="SUCCINYLGLUTAMATE DESUCCINYLASE"/>
    <property type="match status" value="1"/>
</dbReference>
<dbReference type="NCBIfam" id="NF003706">
    <property type="entry name" value="PRK05324.1"/>
    <property type="match status" value="1"/>
</dbReference>
<feature type="domain" description="Succinylglutamate desuccinylase/Aspartoacylase catalytic" evidence="8">
    <location>
        <begin position="53"/>
        <end position="242"/>
    </location>
</feature>
<evidence type="ECO:0000259" key="8">
    <source>
        <dbReference type="Pfam" id="PF24827"/>
    </source>
</evidence>
<reference evidence="9 10" key="1">
    <citation type="journal article" date="2011" name="Genome Biol. Evol.">
        <title>Reductive evolution of bacterial genome in insect gut environment.</title>
        <authorList>
            <person name="Nikoh N."/>
            <person name="Hosokawa T."/>
            <person name="Ohshima K."/>
            <person name="Hattori M."/>
            <person name="Fukatsu T."/>
        </authorList>
    </citation>
    <scope>NUCLEOTIDE SEQUENCE [LARGE SCALE GENOMIC DNA]</scope>
    <source>
        <strain evidence="9 10">Mpkobe</strain>
    </source>
</reference>
<dbReference type="UniPathway" id="UPA00185">
    <property type="reaction ID" value="UER00283"/>
</dbReference>
<keyword evidence="4 5" id="KW-0862">Zinc</keyword>
<dbReference type="STRING" id="476281.ICMP_426"/>
<evidence type="ECO:0000256" key="2">
    <source>
        <dbReference type="ARBA" id="ARBA00022723"/>
    </source>
</evidence>
<keyword evidence="3 5" id="KW-0378">Hydrolase</keyword>
<keyword evidence="2 5" id="KW-0479">Metal-binding</keyword>
<feature type="binding site" evidence="5">
    <location>
        <position position="65"/>
    </location>
    <ligand>
        <name>Zn(2+)</name>
        <dbReference type="ChEBI" id="CHEBI:29105"/>
    </ligand>
</feature>
<sequence>MIIEEFMEIWDFLQQTLSGKVPIIKCNENTFLKWKWWDEGVLELIPHNNITQQTMVISCGLHGNETAPVEMLNKVLNTLIHGKQPLYFHLLVILGNPAALRIGKRFVDYDINRLFGINCYKMDKHQENRRAKQLEEVIKEFWKNSAKKIRWHIDLHTALRRSYHTNFGILPLKKDMYSKNFLDWLTAAGLEALVFQSMSSNTFTNFSCEIFNSNSCTLELGTAKPFGKNNLAQINITYIALSRLLSYGTILKQFNIIPQHYRVTQQLIKLSKKFVLHMSNNTLNFTSFRQNTLLAEDGLTRYFVQQDHEYIIFPNPNVSIGQRAGLMLKIEE</sequence>
<dbReference type="HOGENOM" id="CLU_071608_0_0_6"/>
<evidence type="ECO:0000256" key="1">
    <source>
        <dbReference type="ARBA" id="ARBA00022503"/>
    </source>
</evidence>
<accession>C5WD73</accession>
<dbReference type="GO" id="GO:0009017">
    <property type="term" value="F:succinylglutamate desuccinylase activity"/>
    <property type="evidence" value="ECO:0007669"/>
    <property type="project" value="UniProtKB-UniRule"/>
</dbReference>
<evidence type="ECO:0000256" key="3">
    <source>
        <dbReference type="ARBA" id="ARBA00022801"/>
    </source>
</evidence>
<dbReference type="GO" id="GO:0008270">
    <property type="term" value="F:zinc ion binding"/>
    <property type="evidence" value="ECO:0007669"/>
    <property type="project" value="UniProtKB-UniRule"/>
</dbReference>
<dbReference type="Pfam" id="PF04952">
    <property type="entry name" value="AstE_AspA_hybrid"/>
    <property type="match status" value="1"/>
</dbReference>
<evidence type="ECO:0000256" key="6">
    <source>
        <dbReference type="NCBIfam" id="TIGR03242"/>
    </source>
</evidence>
<comment type="function">
    <text evidence="5">Transforms N(2)-succinylglutamate into succinate and glutamate.</text>
</comment>
<proteinExistence type="inferred from homology"/>
<feature type="binding site" evidence="5">
    <location>
        <position position="156"/>
    </location>
    <ligand>
        <name>Zn(2+)</name>
        <dbReference type="ChEBI" id="CHEBI:29105"/>
    </ligand>
</feature>
<comment type="cofactor">
    <cofactor evidence="5">
        <name>Zn(2+)</name>
        <dbReference type="ChEBI" id="CHEBI:29105"/>
    </cofactor>
    <text evidence="5">Binds 1 zinc ion per subunit.</text>
</comment>
<dbReference type="EC" id="3.5.1.96" evidence="5 6"/>
<dbReference type="HAMAP" id="MF_00767">
    <property type="entry name" value="Arg_catab_AstE"/>
    <property type="match status" value="1"/>
</dbReference>
<comment type="pathway">
    <text evidence="5">Amino-acid degradation; L-arginine degradation via AST pathway; L-glutamate and succinate from L-arginine: step 5/5.</text>
</comment>
<evidence type="ECO:0000313" key="10">
    <source>
        <dbReference type="Proteomes" id="UP000061704"/>
    </source>
</evidence>
<dbReference type="InterPro" id="IPR016681">
    <property type="entry name" value="SuccinylGlu_desuccinylase"/>
</dbReference>
<comment type="similarity">
    <text evidence="5">Belongs to the AspA/AstE family. Succinylglutamate desuccinylase subfamily.</text>
</comment>
<dbReference type="InterPro" id="IPR007036">
    <property type="entry name" value="Aste_AspA_hybrid_dom"/>
</dbReference>